<reference evidence="1" key="1">
    <citation type="journal article" date="2015" name="Nature">
        <title>Complex archaea that bridge the gap between prokaryotes and eukaryotes.</title>
        <authorList>
            <person name="Spang A."/>
            <person name="Saw J.H."/>
            <person name="Jorgensen S.L."/>
            <person name="Zaremba-Niedzwiedzka K."/>
            <person name="Martijn J."/>
            <person name="Lind A.E."/>
            <person name="van Eijk R."/>
            <person name="Schleper C."/>
            <person name="Guy L."/>
            <person name="Ettema T.J."/>
        </authorList>
    </citation>
    <scope>NUCLEOTIDE SEQUENCE</scope>
</reference>
<accession>A0A0F8Y939</accession>
<evidence type="ECO:0000313" key="1">
    <source>
        <dbReference type="EMBL" id="KKK77902.1"/>
    </source>
</evidence>
<proteinExistence type="predicted"/>
<sequence>MTEKKINQLYAKAQSVKDEIMLGDSKKTMKLIQEFTAFCKRSAGTAGQ</sequence>
<protein>
    <submittedName>
        <fullName evidence="1">Uncharacterized protein</fullName>
    </submittedName>
</protein>
<dbReference type="EMBL" id="LAZR01054733">
    <property type="protein sequence ID" value="KKK77902.1"/>
    <property type="molecule type" value="Genomic_DNA"/>
</dbReference>
<dbReference type="AlphaFoldDB" id="A0A0F8Y939"/>
<name>A0A0F8Y939_9ZZZZ</name>
<gene>
    <name evidence="1" type="ORF">LCGC14_2848890</name>
</gene>
<organism evidence="1">
    <name type="scientific">marine sediment metagenome</name>
    <dbReference type="NCBI Taxonomy" id="412755"/>
    <lineage>
        <taxon>unclassified sequences</taxon>
        <taxon>metagenomes</taxon>
        <taxon>ecological metagenomes</taxon>
    </lineage>
</organism>
<comment type="caution">
    <text evidence="1">The sequence shown here is derived from an EMBL/GenBank/DDBJ whole genome shotgun (WGS) entry which is preliminary data.</text>
</comment>